<gene>
    <name evidence="7" type="ORF">FA13DRAFT_1717354</name>
</gene>
<keyword evidence="8" id="KW-1185">Reference proteome</keyword>
<comment type="subcellular location">
    <subcellularLocation>
        <location evidence="1">Membrane</location>
        <topology evidence="1">Single-pass membrane protein</topology>
    </subcellularLocation>
</comment>
<proteinExistence type="predicted"/>
<feature type="region of interest" description="Disordered" evidence="5">
    <location>
        <begin position="614"/>
        <end position="713"/>
    </location>
</feature>
<dbReference type="InterPro" id="IPR051694">
    <property type="entry name" value="Immunoregulatory_rcpt-like"/>
</dbReference>
<keyword evidence="2 6" id="KW-0812">Transmembrane</keyword>
<evidence type="ECO:0000256" key="2">
    <source>
        <dbReference type="ARBA" id="ARBA00022692"/>
    </source>
</evidence>
<reference evidence="7 8" key="1">
    <citation type="journal article" date="2019" name="Nat. Ecol. Evol.">
        <title>Megaphylogeny resolves global patterns of mushroom evolution.</title>
        <authorList>
            <person name="Varga T."/>
            <person name="Krizsan K."/>
            <person name="Foldi C."/>
            <person name="Dima B."/>
            <person name="Sanchez-Garcia M."/>
            <person name="Sanchez-Ramirez S."/>
            <person name="Szollosi G.J."/>
            <person name="Szarkandi J.G."/>
            <person name="Papp V."/>
            <person name="Albert L."/>
            <person name="Andreopoulos W."/>
            <person name="Angelini C."/>
            <person name="Antonin V."/>
            <person name="Barry K.W."/>
            <person name="Bougher N.L."/>
            <person name="Buchanan P."/>
            <person name="Buyck B."/>
            <person name="Bense V."/>
            <person name="Catcheside P."/>
            <person name="Chovatia M."/>
            <person name="Cooper J."/>
            <person name="Damon W."/>
            <person name="Desjardin D."/>
            <person name="Finy P."/>
            <person name="Geml J."/>
            <person name="Haridas S."/>
            <person name="Hughes K."/>
            <person name="Justo A."/>
            <person name="Karasinski D."/>
            <person name="Kautmanova I."/>
            <person name="Kiss B."/>
            <person name="Kocsube S."/>
            <person name="Kotiranta H."/>
            <person name="LaButti K.M."/>
            <person name="Lechner B.E."/>
            <person name="Liimatainen K."/>
            <person name="Lipzen A."/>
            <person name="Lukacs Z."/>
            <person name="Mihaltcheva S."/>
            <person name="Morgado L.N."/>
            <person name="Niskanen T."/>
            <person name="Noordeloos M.E."/>
            <person name="Ohm R.A."/>
            <person name="Ortiz-Santana B."/>
            <person name="Ovrebo C."/>
            <person name="Racz N."/>
            <person name="Riley R."/>
            <person name="Savchenko A."/>
            <person name="Shiryaev A."/>
            <person name="Soop K."/>
            <person name="Spirin V."/>
            <person name="Szebenyi C."/>
            <person name="Tomsovsky M."/>
            <person name="Tulloss R.E."/>
            <person name="Uehling J."/>
            <person name="Grigoriev I.V."/>
            <person name="Vagvolgyi C."/>
            <person name="Papp T."/>
            <person name="Martin F.M."/>
            <person name="Miettinen O."/>
            <person name="Hibbett D.S."/>
            <person name="Nagy L.G."/>
        </authorList>
    </citation>
    <scope>NUCLEOTIDE SEQUENCE [LARGE SCALE GENOMIC DNA]</scope>
    <source>
        <strain evidence="7 8">FP101781</strain>
    </source>
</reference>
<feature type="compositionally biased region" description="Low complexity" evidence="5">
    <location>
        <begin position="325"/>
        <end position="340"/>
    </location>
</feature>
<comment type="caution">
    <text evidence="7">The sequence shown here is derived from an EMBL/GenBank/DDBJ whole genome shotgun (WGS) entry which is preliminary data.</text>
</comment>
<dbReference type="GO" id="GO:0016020">
    <property type="term" value="C:membrane"/>
    <property type="evidence" value="ECO:0007669"/>
    <property type="project" value="UniProtKB-SubCell"/>
</dbReference>
<keyword evidence="3 6" id="KW-1133">Transmembrane helix</keyword>
<evidence type="ECO:0000256" key="6">
    <source>
        <dbReference type="SAM" id="Phobius"/>
    </source>
</evidence>
<dbReference type="GO" id="GO:0071944">
    <property type="term" value="C:cell periphery"/>
    <property type="evidence" value="ECO:0007669"/>
    <property type="project" value="UniProtKB-ARBA"/>
</dbReference>
<feature type="compositionally biased region" description="Polar residues" evidence="5">
    <location>
        <begin position="617"/>
        <end position="635"/>
    </location>
</feature>
<evidence type="ECO:0000256" key="4">
    <source>
        <dbReference type="ARBA" id="ARBA00023136"/>
    </source>
</evidence>
<feature type="region of interest" description="Disordered" evidence="5">
    <location>
        <begin position="321"/>
        <end position="340"/>
    </location>
</feature>
<protein>
    <submittedName>
        <fullName evidence="7">Uncharacterized protein</fullName>
    </submittedName>
</protein>
<dbReference type="PANTHER" id="PTHR15549">
    <property type="entry name" value="PAIRED IMMUNOGLOBULIN-LIKE TYPE 2 RECEPTOR"/>
    <property type="match status" value="1"/>
</dbReference>
<dbReference type="OrthoDB" id="3194625at2759"/>
<sequence>MIPTIQSTSSGADLLELHRWRGFRYSRDNGPPNEDKCENYSQDTAEDSAAKDFTVDHRIGRTVECLLADGDGCIEFTAVWKVSWPSLQTARSRAVEVHKVGADALSGGVVKWASKSTPLGRPIFCDEVLCARGEERVASRQSEPLSLASSISSESFNPQRNPLANLTDADFKEVDLAWGGVFGPSKESLNGEESPSHVLGMQRADTGRINFPPASSKRCAMSPYYPRQEPSVPPGEPETSVATPGATETGGVGSSTLGTNTVTETAPPIDSISSTAELATSPETFTELPLETAVPSTDMTTAEFATSTHTTIILNSIEPTASSGTAATPITTSKSTSSESSTTSFATVTTSINGRLTTYTSVIPTNLVESSSKQSDNSRRTGLIAGLTSGLLVLLCLFLGAIFAYRRHRRRRKAEADLAAEKKRRENRSLLDGEGFEDDTDDIYGLAMREHGVDPRLVTTPTPHVQERSGSPTLSILRSRAASDTGSIFREDVWPPPADDLVDPIVKTSSQVDLSRVVEDVMGPSHSHSRNDTDTTMASSNSLFISNGSSPPREPSLSSQYMDYGSSSVPSPRPASASCPSSYPSFTSAGAFASSSSLPQHGLTLAPLVPPPVLTTNITSSPTSLHRPTSPNALRSSSPESPSSSTSGSHLDSDGFSPLSRAPPSPTSPIKPQRLSSSVPKKSSPLARRLSQDARTWLTRTPGTPSHPKYGTS</sequence>
<evidence type="ECO:0000313" key="7">
    <source>
        <dbReference type="EMBL" id="TEB20967.1"/>
    </source>
</evidence>
<feature type="transmembrane region" description="Helical" evidence="6">
    <location>
        <begin position="383"/>
        <end position="405"/>
    </location>
</feature>
<feature type="compositionally biased region" description="Low complexity" evidence="5">
    <location>
        <begin position="675"/>
        <end position="686"/>
    </location>
</feature>
<name>A0A4Y7SGD9_COPMI</name>
<dbReference type="Proteomes" id="UP000298030">
    <property type="component" value="Unassembled WGS sequence"/>
</dbReference>
<feature type="region of interest" description="Disordered" evidence="5">
    <location>
        <begin position="516"/>
        <end position="582"/>
    </location>
</feature>
<evidence type="ECO:0000256" key="5">
    <source>
        <dbReference type="SAM" id="MobiDB-lite"/>
    </source>
</evidence>
<feature type="compositionally biased region" description="Low complexity" evidence="5">
    <location>
        <begin position="566"/>
        <end position="582"/>
    </location>
</feature>
<accession>A0A4Y7SGD9</accession>
<evidence type="ECO:0000313" key="8">
    <source>
        <dbReference type="Proteomes" id="UP000298030"/>
    </source>
</evidence>
<feature type="compositionally biased region" description="Low complexity" evidence="5">
    <location>
        <begin position="636"/>
        <end position="649"/>
    </location>
</feature>
<evidence type="ECO:0000256" key="1">
    <source>
        <dbReference type="ARBA" id="ARBA00004167"/>
    </source>
</evidence>
<dbReference type="EMBL" id="QPFP01000127">
    <property type="protein sequence ID" value="TEB20967.1"/>
    <property type="molecule type" value="Genomic_DNA"/>
</dbReference>
<dbReference type="AlphaFoldDB" id="A0A4Y7SGD9"/>
<feature type="compositionally biased region" description="Polar residues" evidence="5">
    <location>
        <begin position="254"/>
        <end position="264"/>
    </location>
</feature>
<evidence type="ECO:0000256" key="3">
    <source>
        <dbReference type="ARBA" id="ARBA00022989"/>
    </source>
</evidence>
<keyword evidence="4 6" id="KW-0472">Membrane</keyword>
<feature type="compositionally biased region" description="Low complexity" evidence="5">
    <location>
        <begin position="539"/>
        <end position="550"/>
    </location>
</feature>
<dbReference type="STRING" id="71717.A0A4Y7SGD9"/>
<feature type="region of interest" description="Disordered" evidence="5">
    <location>
        <begin position="208"/>
        <end position="268"/>
    </location>
</feature>
<organism evidence="7 8">
    <name type="scientific">Coprinellus micaceus</name>
    <name type="common">Glistening ink-cap mushroom</name>
    <name type="synonym">Coprinus micaceus</name>
    <dbReference type="NCBI Taxonomy" id="71717"/>
    <lineage>
        <taxon>Eukaryota</taxon>
        <taxon>Fungi</taxon>
        <taxon>Dikarya</taxon>
        <taxon>Basidiomycota</taxon>
        <taxon>Agaricomycotina</taxon>
        <taxon>Agaricomycetes</taxon>
        <taxon>Agaricomycetidae</taxon>
        <taxon>Agaricales</taxon>
        <taxon>Agaricineae</taxon>
        <taxon>Psathyrellaceae</taxon>
        <taxon>Coprinellus</taxon>
    </lineage>
</organism>